<dbReference type="RefSeq" id="WP_377005295.1">
    <property type="nucleotide sequence ID" value="NZ_JBHSGG010000040.1"/>
</dbReference>
<name>A0ABV9NLJ6_9GAMM</name>
<sequence length="86" mass="9194">MAFFQAVPEQQLRRTIAAVTAQHGPAREVEHLDVARDHGSLVVAFGTARLAMRMVLASSAPYVIEGLLITGEAPEPATAAQESDPR</sequence>
<evidence type="ECO:0000313" key="1">
    <source>
        <dbReference type="EMBL" id="MFC4729222.1"/>
    </source>
</evidence>
<dbReference type="EMBL" id="JBHSGG010000040">
    <property type="protein sequence ID" value="MFC4729222.1"/>
    <property type="molecule type" value="Genomic_DNA"/>
</dbReference>
<comment type="caution">
    <text evidence="1">The sequence shown here is derived from an EMBL/GenBank/DDBJ whole genome shotgun (WGS) entry which is preliminary data.</text>
</comment>
<evidence type="ECO:0000313" key="2">
    <source>
        <dbReference type="Proteomes" id="UP001595892"/>
    </source>
</evidence>
<reference evidence="2" key="1">
    <citation type="journal article" date="2019" name="Int. J. Syst. Evol. Microbiol.">
        <title>The Global Catalogue of Microorganisms (GCM) 10K type strain sequencing project: providing services to taxonomists for standard genome sequencing and annotation.</title>
        <authorList>
            <consortium name="The Broad Institute Genomics Platform"/>
            <consortium name="The Broad Institute Genome Sequencing Center for Infectious Disease"/>
            <person name="Wu L."/>
            <person name="Ma J."/>
        </authorList>
    </citation>
    <scope>NUCLEOTIDE SEQUENCE [LARGE SCALE GENOMIC DNA]</scope>
    <source>
        <strain evidence="2">CGMCC 1.13574</strain>
    </source>
</reference>
<accession>A0ABV9NLJ6</accession>
<protein>
    <submittedName>
        <fullName evidence="1">Uncharacterized protein</fullName>
    </submittedName>
</protein>
<organism evidence="1 2">
    <name type="scientific">Coralloluteibacterium thermophilum</name>
    <dbReference type="NCBI Taxonomy" id="2707049"/>
    <lineage>
        <taxon>Bacteria</taxon>
        <taxon>Pseudomonadati</taxon>
        <taxon>Pseudomonadota</taxon>
        <taxon>Gammaproteobacteria</taxon>
        <taxon>Lysobacterales</taxon>
        <taxon>Lysobacteraceae</taxon>
        <taxon>Coralloluteibacterium</taxon>
    </lineage>
</organism>
<keyword evidence="2" id="KW-1185">Reference proteome</keyword>
<dbReference type="Proteomes" id="UP001595892">
    <property type="component" value="Unassembled WGS sequence"/>
</dbReference>
<proteinExistence type="predicted"/>
<gene>
    <name evidence="1" type="ORF">ACFO3Q_13700</name>
</gene>